<evidence type="ECO:0000313" key="2">
    <source>
        <dbReference type="Proteomes" id="UP000237105"/>
    </source>
</evidence>
<organism evidence="1 2">
    <name type="scientific">Parasponia andersonii</name>
    <name type="common">Sponia andersonii</name>
    <dbReference type="NCBI Taxonomy" id="3476"/>
    <lineage>
        <taxon>Eukaryota</taxon>
        <taxon>Viridiplantae</taxon>
        <taxon>Streptophyta</taxon>
        <taxon>Embryophyta</taxon>
        <taxon>Tracheophyta</taxon>
        <taxon>Spermatophyta</taxon>
        <taxon>Magnoliopsida</taxon>
        <taxon>eudicotyledons</taxon>
        <taxon>Gunneridae</taxon>
        <taxon>Pentapetalae</taxon>
        <taxon>rosids</taxon>
        <taxon>fabids</taxon>
        <taxon>Rosales</taxon>
        <taxon>Cannabaceae</taxon>
        <taxon>Parasponia</taxon>
    </lineage>
</organism>
<evidence type="ECO:0000313" key="1">
    <source>
        <dbReference type="EMBL" id="PON49259.1"/>
    </source>
</evidence>
<dbReference type="EMBL" id="JXTB01000264">
    <property type="protein sequence ID" value="PON49259.1"/>
    <property type="molecule type" value="Genomic_DNA"/>
</dbReference>
<dbReference type="Proteomes" id="UP000237105">
    <property type="component" value="Unassembled WGS sequence"/>
</dbReference>
<accession>A0A2P5BKE1</accession>
<dbReference type="AlphaFoldDB" id="A0A2P5BKE1"/>
<proteinExistence type="predicted"/>
<reference evidence="2" key="1">
    <citation type="submission" date="2016-06" db="EMBL/GenBank/DDBJ databases">
        <title>Parallel loss of symbiosis genes in relatives of nitrogen-fixing non-legume Parasponia.</title>
        <authorList>
            <person name="Van Velzen R."/>
            <person name="Holmer R."/>
            <person name="Bu F."/>
            <person name="Rutten L."/>
            <person name="Van Zeijl A."/>
            <person name="Liu W."/>
            <person name="Santuari L."/>
            <person name="Cao Q."/>
            <person name="Sharma T."/>
            <person name="Shen D."/>
            <person name="Roswanjaya Y."/>
            <person name="Wardhani T."/>
            <person name="Kalhor M.S."/>
            <person name="Jansen J."/>
            <person name="Van den Hoogen J."/>
            <person name="Gungor B."/>
            <person name="Hartog M."/>
            <person name="Hontelez J."/>
            <person name="Verver J."/>
            <person name="Yang W.-C."/>
            <person name="Schijlen E."/>
            <person name="Repin R."/>
            <person name="Schilthuizen M."/>
            <person name="Schranz E."/>
            <person name="Heidstra R."/>
            <person name="Miyata K."/>
            <person name="Fedorova E."/>
            <person name="Kohlen W."/>
            <person name="Bisseling T."/>
            <person name="Smit S."/>
            <person name="Geurts R."/>
        </authorList>
    </citation>
    <scope>NUCLEOTIDE SEQUENCE [LARGE SCALE GENOMIC DNA]</scope>
    <source>
        <strain evidence="2">cv. WU1-14</strain>
    </source>
</reference>
<protein>
    <submittedName>
        <fullName evidence="1">Uncharacterized protein</fullName>
    </submittedName>
</protein>
<dbReference type="STRING" id="3476.A0A2P5BKE1"/>
<dbReference type="OrthoDB" id="1436205at2759"/>
<sequence length="154" mass="17284">MKASMWRTKNRIIGIEDNMGNWQEEERLTTSAIESYFTDIFTTCCPSTSAMAKVTNTVRVKLDESTKRSLDLPFTKTEILEALAEMGATKAPSPDGFHAVFSQRSWEVVGKRVVELCLKILNDNASVEPLNRTFIVLIPKIKSAKKGRQISDNV</sequence>
<comment type="caution">
    <text evidence="1">The sequence shown here is derived from an EMBL/GenBank/DDBJ whole genome shotgun (WGS) entry which is preliminary data.</text>
</comment>
<name>A0A2P5BKE1_PARAD</name>
<keyword evidence="2" id="KW-1185">Reference proteome</keyword>
<gene>
    <name evidence="1" type="ORF">PanWU01x14_231340</name>
</gene>